<organism evidence="3 4">
    <name type="scientific">Abeliophyllum distichum</name>
    <dbReference type="NCBI Taxonomy" id="126358"/>
    <lineage>
        <taxon>Eukaryota</taxon>
        <taxon>Viridiplantae</taxon>
        <taxon>Streptophyta</taxon>
        <taxon>Embryophyta</taxon>
        <taxon>Tracheophyta</taxon>
        <taxon>Spermatophyta</taxon>
        <taxon>Magnoliopsida</taxon>
        <taxon>eudicotyledons</taxon>
        <taxon>Gunneridae</taxon>
        <taxon>Pentapetalae</taxon>
        <taxon>asterids</taxon>
        <taxon>lamiids</taxon>
        <taxon>Lamiales</taxon>
        <taxon>Oleaceae</taxon>
        <taxon>Forsythieae</taxon>
        <taxon>Abeliophyllum</taxon>
    </lineage>
</organism>
<dbReference type="Pfam" id="PF13456">
    <property type="entry name" value="RVT_3"/>
    <property type="match status" value="1"/>
</dbReference>
<keyword evidence="4" id="KW-1185">Reference proteome</keyword>
<dbReference type="PANTHER" id="PTHR47723:SF19">
    <property type="entry name" value="POLYNUCLEOTIDYL TRANSFERASE, RIBONUCLEASE H-LIKE SUPERFAMILY PROTEIN"/>
    <property type="match status" value="1"/>
</dbReference>
<feature type="transmembrane region" description="Helical" evidence="1">
    <location>
        <begin position="12"/>
        <end position="31"/>
    </location>
</feature>
<comment type="caution">
    <text evidence="3">The sequence shown here is derived from an EMBL/GenBank/DDBJ whole genome shotgun (WGS) entry which is preliminary data.</text>
</comment>
<dbReference type="SUPFAM" id="SSF53098">
    <property type="entry name" value="Ribonuclease H-like"/>
    <property type="match status" value="1"/>
</dbReference>
<keyword evidence="1" id="KW-0472">Membrane</keyword>
<feature type="domain" description="RNase H type-1" evidence="2">
    <location>
        <begin position="96"/>
        <end position="172"/>
    </location>
</feature>
<accession>A0ABD1QF98</accession>
<evidence type="ECO:0000259" key="2">
    <source>
        <dbReference type="Pfam" id="PF13456"/>
    </source>
</evidence>
<dbReference type="InterPro" id="IPR012337">
    <property type="entry name" value="RNaseH-like_sf"/>
</dbReference>
<dbReference type="Gene3D" id="3.30.420.10">
    <property type="entry name" value="Ribonuclease H-like superfamily/Ribonuclease H"/>
    <property type="match status" value="1"/>
</dbReference>
<name>A0ABD1QF98_9LAMI</name>
<evidence type="ECO:0000313" key="4">
    <source>
        <dbReference type="Proteomes" id="UP001604336"/>
    </source>
</evidence>
<gene>
    <name evidence="3" type="ORF">Adt_35547</name>
</gene>
<sequence>MFMSWITNKQARPGSLLAAVPLIILWFLWIGRNNSRYNDVQLKAPRIIKKIHYMLESLLKARILNQITRNLPSPVAVTWWKPKEGWHKLNTDGALKENAELRAVETGLRQCWQNKLIKVWVEVDSLAAMLLCNQKNKGPWDVQYILESIHQNINKMEIHFSHIWREGNRVAD</sequence>
<dbReference type="CDD" id="cd06222">
    <property type="entry name" value="RNase_H_like"/>
    <property type="match status" value="1"/>
</dbReference>
<reference evidence="4" key="1">
    <citation type="submission" date="2024-07" db="EMBL/GenBank/DDBJ databases">
        <title>Two chromosome-level genome assemblies of Korean endemic species Abeliophyllum distichum and Forsythia ovata (Oleaceae).</title>
        <authorList>
            <person name="Jang H."/>
        </authorList>
    </citation>
    <scope>NUCLEOTIDE SEQUENCE [LARGE SCALE GENOMIC DNA]</scope>
</reference>
<dbReference type="EMBL" id="JBFOLK010000011">
    <property type="protein sequence ID" value="KAL2474811.1"/>
    <property type="molecule type" value="Genomic_DNA"/>
</dbReference>
<dbReference type="InterPro" id="IPR002156">
    <property type="entry name" value="RNaseH_domain"/>
</dbReference>
<evidence type="ECO:0000313" key="3">
    <source>
        <dbReference type="EMBL" id="KAL2474811.1"/>
    </source>
</evidence>
<keyword evidence="1" id="KW-1133">Transmembrane helix</keyword>
<dbReference type="AlphaFoldDB" id="A0ABD1QF98"/>
<dbReference type="PANTHER" id="PTHR47723">
    <property type="entry name" value="OS05G0353850 PROTEIN"/>
    <property type="match status" value="1"/>
</dbReference>
<proteinExistence type="predicted"/>
<dbReference type="InterPro" id="IPR036397">
    <property type="entry name" value="RNaseH_sf"/>
</dbReference>
<protein>
    <submittedName>
        <fullName evidence="3">RNase H domain-containing protein</fullName>
    </submittedName>
</protein>
<keyword evidence="1" id="KW-0812">Transmembrane</keyword>
<evidence type="ECO:0000256" key="1">
    <source>
        <dbReference type="SAM" id="Phobius"/>
    </source>
</evidence>
<dbReference type="InterPro" id="IPR044730">
    <property type="entry name" value="RNase_H-like_dom_plant"/>
</dbReference>
<dbReference type="InterPro" id="IPR053151">
    <property type="entry name" value="RNase_H-like"/>
</dbReference>
<dbReference type="Proteomes" id="UP001604336">
    <property type="component" value="Unassembled WGS sequence"/>
</dbReference>